<evidence type="ECO:0000313" key="5">
    <source>
        <dbReference type="Proteomes" id="UP000253208"/>
    </source>
</evidence>
<keyword evidence="2" id="KW-0804">Transcription</keyword>
<evidence type="ECO:0000313" key="4">
    <source>
        <dbReference type="EMBL" id="RCH46089.1"/>
    </source>
</evidence>
<dbReference type="InterPro" id="IPR009057">
    <property type="entry name" value="Homeodomain-like_sf"/>
</dbReference>
<feature type="domain" description="HTH araC/xylS-type" evidence="3">
    <location>
        <begin position="142"/>
        <end position="167"/>
    </location>
</feature>
<reference evidence="4 5" key="1">
    <citation type="submission" date="2018-02" db="EMBL/GenBank/DDBJ databases">
        <title>Complete genome sequencing of Faecalibacterium prausnitzii strains isolated from the human gut.</title>
        <authorList>
            <person name="Fitzgerald B.C."/>
            <person name="Shkoporov A.N."/>
            <person name="Ross P.R."/>
            <person name="Hill C."/>
        </authorList>
    </citation>
    <scope>NUCLEOTIDE SEQUENCE [LARGE SCALE GENOMIC DNA]</scope>
    <source>
        <strain evidence="4 5">APC942/31-1</strain>
    </source>
</reference>
<sequence length="178" mass="21093">MFPVYEEKKKNLHIHLRTLAHASPHLYNSIEFIYITEGTLELGMGQELYHMEEGDFAVIFPDVIHHYQVFSPGENKAVYLWAKPVLIGQFADIIQNSCPEDPVIKKEQVHPDIVNAVRCLRANRKEKDDNLAVEQAYVQISGFESQRTFNRVFRERYRMTPREYRTLYKEKYLREEQT</sequence>
<gene>
    <name evidence="4" type="ORF">C4886_01625</name>
</gene>
<evidence type="ECO:0000256" key="1">
    <source>
        <dbReference type="ARBA" id="ARBA00023015"/>
    </source>
</evidence>
<keyword evidence="1" id="KW-0805">Transcription regulation</keyword>
<dbReference type="InterPro" id="IPR011051">
    <property type="entry name" value="RmlC_Cupin_sf"/>
</dbReference>
<dbReference type="AlphaFoldDB" id="A0A367G887"/>
<dbReference type="SUPFAM" id="SSF46689">
    <property type="entry name" value="Homeodomain-like"/>
    <property type="match status" value="1"/>
</dbReference>
<dbReference type="Gene3D" id="1.10.10.60">
    <property type="entry name" value="Homeodomain-like"/>
    <property type="match status" value="1"/>
</dbReference>
<evidence type="ECO:0000256" key="2">
    <source>
        <dbReference type="ARBA" id="ARBA00023163"/>
    </source>
</evidence>
<proteinExistence type="predicted"/>
<dbReference type="PROSITE" id="PS01124">
    <property type="entry name" value="HTH_ARAC_FAMILY_2"/>
    <property type="match status" value="1"/>
</dbReference>
<name>A0A367G887_9FIRM</name>
<dbReference type="InterPro" id="IPR013096">
    <property type="entry name" value="Cupin_2"/>
</dbReference>
<organism evidence="4 5">
    <name type="scientific">Blautia obeum</name>
    <dbReference type="NCBI Taxonomy" id="40520"/>
    <lineage>
        <taxon>Bacteria</taxon>
        <taxon>Bacillati</taxon>
        <taxon>Bacillota</taxon>
        <taxon>Clostridia</taxon>
        <taxon>Lachnospirales</taxon>
        <taxon>Lachnospiraceae</taxon>
        <taxon>Blautia</taxon>
    </lineage>
</organism>
<dbReference type="Pfam" id="PF07883">
    <property type="entry name" value="Cupin_2"/>
    <property type="match status" value="1"/>
</dbReference>
<dbReference type="GO" id="GO:0043565">
    <property type="term" value="F:sequence-specific DNA binding"/>
    <property type="evidence" value="ECO:0007669"/>
    <property type="project" value="InterPro"/>
</dbReference>
<dbReference type="Proteomes" id="UP000253208">
    <property type="component" value="Unassembled WGS sequence"/>
</dbReference>
<dbReference type="CDD" id="cd02209">
    <property type="entry name" value="cupin_XRE_C"/>
    <property type="match status" value="1"/>
</dbReference>
<dbReference type="GO" id="GO:0003700">
    <property type="term" value="F:DNA-binding transcription factor activity"/>
    <property type="evidence" value="ECO:0007669"/>
    <property type="project" value="InterPro"/>
</dbReference>
<evidence type="ECO:0000259" key="3">
    <source>
        <dbReference type="PROSITE" id="PS01124"/>
    </source>
</evidence>
<dbReference type="SUPFAM" id="SSF51182">
    <property type="entry name" value="RmlC-like cupins"/>
    <property type="match status" value="1"/>
</dbReference>
<dbReference type="InterPro" id="IPR018060">
    <property type="entry name" value="HTH_AraC"/>
</dbReference>
<dbReference type="Gene3D" id="2.60.120.10">
    <property type="entry name" value="Jelly Rolls"/>
    <property type="match status" value="1"/>
</dbReference>
<accession>A0A367G887</accession>
<dbReference type="RefSeq" id="WP_114001517.1">
    <property type="nucleotide sequence ID" value="NZ_PSQG01000002.1"/>
</dbReference>
<dbReference type="InterPro" id="IPR014710">
    <property type="entry name" value="RmlC-like_jellyroll"/>
</dbReference>
<protein>
    <recommendedName>
        <fullName evidence="3">HTH araC/xylS-type domain-containing protein</fullName>
    </recommendedName>
</protein>
<dbReference type="EMBL" id="PSQG01000002">
    <property type="protein sequence ID" value="RCH46089.1"/>
    <property type="molecule type" value="Genomic_DNA"/>
</dbReference>
<comment type="caution">
    <text evidence="4">The sequence shown here is derived from an EMBL/GenBank/DDBJ whole genome shotgun (WGS) entry which is preliminary data.</text>
</comment>